<proteinExistence type="predicted"/>
<comment type="caution">
    <text evidence="3">The sequence shown here is derived from an EMBL/GenBank/DDBJ whole genome shotgun (WGS) entry which is preliminary data.</text>
</comment>
<evidence type="ECO:0000313" key="3">
    <source>
        <dbReference type="EMBL" id="RFN48470.1"/>
    </source>
</evidence>
<dbReference type="GO" id="GO:0003677">
    <property type="term" value="F:DNA binding"/>
    <property type="evidence" value="ECO:0007669"/>
    <property type="project" value="InterPro"/>
</dbReference>
<evidence type="ECO:0000259" key="2">
    <source>
        <dbReference type="Pfam" id="PF04082"/>
    </source>
</evidence>
<dbReference type="Pfam" id="PF04082">
    <property type="entry name" value="Fungal_trans"/>
    <property type="match status" value="1"/>
</dbReference>
<evidence type="ECO:0000313" key="4">
    <source>
        <dbReference type="Proteomes" id="UP000265631"/>
    </source>
</evidence>
<dbReference type="GO" id="GO:0008270">
    <property type="term" value="F:zinc ion binding"/>
    <property type="evidence" value="ECO:0007669"/>
    <property type="project" value="InterPro"/>
</dbReference>
<accession>A0A395MKZ5</accession>
<evidence type="ECO:0000256" key="1">
    <source>
        <dbReference type="ARBA" id="ARBA00023242"/>
    </source>
</evidence>
<keyword evidence="1" id="KW-0539">Nucleus</keyword>
<dbReference type="STRING" id="2594813.A0A395MKZ5"/>
<gene>
    <name evidence="3" type="ORF">FIE12Z_7279</name>
</gene>
<keyword evidence="4" id="KW-1185">Reference proteome</keyword>
<protein>
    <submittedName>
        <fullName evidence="3">Cutinase transcription factor 1 beta</fullName>
    </submittedName>
</protein>
<dbReference type="EMBL" id="PXXK01000208">
    <property type="protein sequence ID" value="RFN48470.1"/>
    <property type="molecule type" value="Genomic_DNA"/>
</dbReference>
<dbReference type="InterPro" id="IPR007219">
    <property type="entry name" value="XnlR_reg_dom"/>
</dbReference>
<dbReference type="CDD" id="cd12148">
    <property type="entry name" value="fungal_TF_MHR"/>
    <property type="match status" value="1"/>
</dbReference>
<dbReference type="InterPro" id="IPR052761">
    <property type="entry name" value="Fungal_Detox/Toxin_TFs"/>
</dbReference>
<sequence>MERPSPTFTQFEVLYSTQSFLTLKGLGGLPEQDVDFLEHNRCFHLPSRTVQEDFIYQYFLYLHPYYPLINERDFWDMYMNRHAEGRAKPAMSLLVFQAMLFAASSFVSPAVLKNAGYTNVKVARNIFYRRAKLLFDLGVETDAYTKSQAALLLTFQFSAVEPHAGSTWLAIGIQNAIVAQAHNFQAPGASVKRKNVNKRLWWSLFWRDRVLTLGLRKPLQITPSSFNVNIEPMTLDDLSDEIDHSIVYDSRTKRQLASILNLQCRLATMLTDPLVVCYGPSAFDLTYSLDNFDETVTRITAGKERLERWKTEVDETLDESLTKTEAHRSTRLISSVVHIYAYAAQIALGNHEAMMIEQRQKGISILDDVVLKGIGKNINHATTETTKLVRYIVQEGMTQHLPISAIAYIAFPLMLSSLDERISPNDLGSNEDQILTRYHAQAMHLCSQRFEGAVDISRMVTQIVQSTPIQLPIRPRSFTTNADSTLPDHTAGYWDDLFVTRNYMKLRLSLDYALITGRPPTDIDLPSSFLQGTRMKRLALGPVNSLSAITLPPSRKRRASESVAGLPRVVELDENSTSHQVDEGTMDDIAVRDQQPLFGKETNTLSRPFFDYDTIWAASLFEEVTDQLWA</sequence>
<dbReference type="Proteomes" id="UP000265631">
    <property type="component" value="Unassembled WGS sequence"/>
</dbReference>
<organism evidence="3 4">
    <name type="scientific">Fusarium flagelliforme</name>
    <dbReference type="NCBI Taxonomy" id="2675880"/>
    <lineage>
        <taxon>Eukaryota</taxon>
        <taxon>Fungi</taxon>
        <taxon>Dikarya</taxon>
        <taxon>Ascomycota</taxon>
        <taxon>Pezizomycotina</taxon>
        <taxon>Sordariomycetes</taxon>
        <taxon>Hypocreomycetidae</taxon>
        <taxon>Hypocreales</taxon>
        <taxon>Nectriaceae</taxon>
        <taxon>Fusarium</taxon>
        <taxon>Fusarium incarnatum-equiseti species complex</taxon>
    </lineage>
</organism>
<name>A0A395MKZ5_9HYPO</name>
<dbReference type="PANTHER" id="PTHR47425">
    <property type="entry name" value="FARB-RELATED"/>
    <property type="match status" value="1"/>
</dbReference>
<feature type="domain" description="Xylanolytic transcriptional activator regulatory" evidence="2">
    <location>
        <begin position="56"/>
        <end position="282"/>
    </location>
</feature>
<dbReference type="OrthoDB" id="5041285at2759"/>
<dbReference type="GO" id="GO:0006351">
    <property type="term" value="P:DNA-templated transcription"/>
    <property type="evidence" value="ECO:0007669"/>
    <property type="project" value="InterPro"/>
</dbReference>
<dbReference type="PANTHER" id="PTHR47425:SF2">
    <property type="entry name" value="FARB-RELATED"/>
    <property type="match status" value="1"/>
</dbReference>
<reference evidence="3 4" key="1">
    <citation type="journal article" date="2018" name="PLoS Pathog.">
        <title>Evolution of structural diversity of trichothecenes, a family of toxins produced by plant pathogenic and entomopathogenic fungi.</title>
        <authorList>
            <person name="Proctor R.H."/>
            <person name="McCormick S.P."/>
            <person name="Kim H.S."/>
            <person name="Cardoza R.E."/>
            <person name="Stanley A.M."/>
            <person name="Lindo L."/>
            <person name="Kelly A."/>
            <person name="Brown D.W."/>
            <person name="Lee T."/>
            <person name="Vaughan M.M."/>
            <person name="Alexander N.J."/>
            <person name="Busman M."/>
            <person name="Gutierrez S."/>
        </authorList>
    </citation>
    <scope>NUCLEOTIDE SEQUENCE [LARGE SCALE GENOMIC DNA]</scope>
    <source>
        <strain evidence="3 4">NRRL 13405</strain>
    </source>
</reference>
<dbReference type="AlphaFoldDB" id="A0A395MKZ5"/>